<dbReference type="EMBL" id="JAHLFP010000003">
    <property type="protein sequence ID" value="MBU3805363.1"/>
    <property type="molecule type" value="Genomic_DNA"/>
</dbReference>
<name>A0A948SZX3_9FIRM</name>
<accession>A0A948SZX3</accession>
<evidence type="ECO:0000313" key="1">
    <source>
        <dbReference type="EMBL" id="MBU3805363.1"/>
    </source>
</evidence>
<dbReference type="AlphaFoldDB" id="A0A948SZX3"/>
<organism evidence="1 2">
    <name type="scientific">Candidatus Allofournierella pullistercoris</name>
    <dbReference type="NCBI Taxonomy" id="2838597"/>
    <lineage>
        <taxon>Bacteria</taxon>
        <taxon>Bacillati</taxon>
        <taxon>Bacillota</taxon>
        <taxon>Clostridia</taxon>
        <taxon>Eubacteriales</taxon>
        <taxon>Oscillospiraceae</taxon>
        <taxon>Allofournierella</taxon>
    </lineage>
</organism>
<gene>
    <name evidence="1" type="ORF">H9882_00450</name>
</gene>
<dbReference type="Proteomes" id="UP000713596">
    <property type="component" value="Unassembled WGS sequence"/>
</dbReference>
<evidence type="ECO:0000313" key="2">
    <source>
        <dbReference type="Proteomes" id="UP000713596"/>
    </source>
</evidence>
<proteinExistence type="predicted"/>
<comment type="caution">
    <text evidence="1">The sequence shown here is derived from an EMBL/GenBank/DDBJ whole genome shotgun (WGS) entry which is preliminary data.</text>
</comment>
<protein>
    <submittedName>
        <fullName evidence="1">Uncharacterized protein</fullName>
    </submittedName>
</protein>
<reference evidence="1" key="1">
    <citation type="journal article" date="2021" name="PeerJ">
        <title>Extensive microbial diversity within the chicken gut microbiome revealed by metagenomics and culture.</title>
        <authorList>
            <person name="Gilroy R."/>
            <person name="Ravi A."/>
            <person name="Getino M."/>
            <person name="Pursley I."/>
            <person name="Horton D.L."/>
            <person name="Alikhan N.F."/>
            <person name="Baker D."/>
            <person name="Gharbi K."/>
            <person name="Hall N."/>
            <person name="Watson M."/>
            <person name="Adriaenssens E.M."/>
            <person name="Foster-Nyarko E."/>
            <person name="Jarju S."/>
            <person name="Secka A."/>
            <person name="Antonio M."/>
            <person name="Oren A."/>
            <person name="Chaudhuri R.R."/>
            <person name="La Ragione R."/>
            <person name="Hildebrand F."/>
            <person name="Pallen M.J."/>
        </authorList>
    </citation>
    <scope>NUCLEOTIDE SEQUENCE</scope>
    <source>
        <strain evidence="1">B5_2728</strain>
    </source>
</reference>
<sequence length="242" mass="27746">MKPLGTSICLLDANPSKLEALKAFVEQQNPQAETMWFQKGRNALRFLKTHPAVDSLVLGPYLKDMDAQEFLYRLDAMLEQTGRPRPTLYFSGISQQEQTSIPQGVNIMEWCSTYQTPPIAFISCARHPDGRITQQPNARWSKEIFQWFERYGILDGVGYCYLATGVQLWLLQLENNEQPQLKEITIQLSKYYGISPKGLESGMHRTLEQMAQAGSIPKEKSAVRTFLGWAAREIWTEKLRRI</sequence>
<reference evidence="1" key="2">
    <citation type="submission" date="2021-04" db="EMBL/GenBank/DDBJ databases">
        <authorList>
            <person name="Gilroy R."/>
        </authorList>
    </citation>
    <scope>NUCLEOTIDE SEQUENCE</scope>
    <source>
        <strain evidence="1">B5_2728</strain>
    </source>
</reference>